<accession>A0A8J3L0V5</accession>
<organism evidence="2 3">
    <name type="scientific">Catellatospora coxensis</name>
    <dbReference type="NCBI Taxonomy" id="310354"/>
    <lineage>
        <taxon>Bacteria</taxon>
        <taxon>Bacillati</taxon>
        <taxon>Actinomycetota</taxon>
        <taxon>Actinomycetes</taxon>
        <taxon>Micromonosporales</taxon>
        <taxon>Micromonosporaceae</taxon>
        <taxon>Catellatospora</taxon>
    </lineage>
</organism>
<dbReference type="EMBL" id="BONI01000016">
    <property type="protein sequence ID" value="GIG05695.1"/>
    <property type="molecule type" value="Genomic_DNA"/>
</dbReference>
<dbReference type="InterPro" id="IPR005135">
    <property type="entry name" value="Endo/exonuclease/phosphatase"/>
</dbReference>
<evidence type="ECO:0000313" key="3">
    <source>
        <dbReference type="Proteomes" id="UP000630887"/>
    </source>
</evidence>
<dbReference type="SUPFAM" id="SSF56219">
    <property type="entry name" value="DNase I-like"/>
    <property type="match status" value="1"/>
</dbReference>
<dbReference type="RefSeq" id="WP_203692115.1">
    <property type="nucleotide sequence ID" value="NZ_BAAALC010000025.1"/>
</dbReference>
<name>A0A8J3L0V5_9ACTN</name>
<dbReference type="GO" id="GO:0003824">
    <property type="term" value="F:catalytic activity"/>
    <property type="evidence" value="ECO:0007669"/>
    <property type="project" value="InterPro"/>
</dbReference>
<keyword evidence="3" id="KW-1185">Reference proteome</keyword>
<dbReference type="Pfam" id="PF03372">
    <property type="entry name" value="Exo_endo_phos"/>
    <property type="match status" value="1"/>
</dbReference>
<protein>
    <recommendedName>
        <fullName evidence="1">Endonuclease/exonuclease/phosphatase domain-containing protein</fullName>
    </recommendedName>
</protein>
<feature type="domain" description="Endonuclease/exonuclease/phosphatase" evidence="1">
    <location>
        <begin position="31"/>
        <end position="250"/>
    </location>
</feature>
<comment type="caution">
    <text evidence="2">The sequence shown here is derived from an EMBL/GenBank/DDBJ whole genome shotgun (WGS) entry which is preliminary data.</text>
</comment>
<sequence length="269" mass="29006">MSDAIQDLLFGAFSQPVDDTLAHRQLAVCALNVQGPSVNRAERLAEWLTSTGSNALILTELHPSDGGRRLIASLRATGYETVLPSGWQNAKHFCALAVKGFADVKPADLTAFDGRVTAATLSSKAGEIQLVGIYGPTNGMTDLSSASRADFQGRCLAWLRHNAAKRVVIGGDLNTIEPGHQPPLPHFRDHDYAFYRGLIELGANDAYRAVQPDGEDHSWTNPLHGAQRLDHIFVSPAAGHLTSCTYDHYPRTGVLTDHSAILASIDTCI</sequence>
<dbReference type="Gene3D" id="3.60.10.10">
    <property type="entry name" value="Endonuclease/exonuclease/phosphatase"/>
    <property type="match status" value="1"/>
</dbReference>
<reference evidence="2 3" key="1">
    <citation type="submission" date="2021-01" db="EMBL/GenBank/DDBJ databases">
        <title>Whole genome shotgun sequence of Catellatospora coxensis NBRC 107359.</title>
        <authorList>
            <person name="Komaki H."/>
            <person name="Tamura T."/>
        </authorList>
    </citation>
    <scope>NUCLEOTIDE SEQUENCE [LARGE SCALE GENOMIC DNA]</scope>
    <source>
        <strain evidence="2 3">NBRC 107359</strain>
    </source>
</reference>
<gene>
    <name evidence="2" type="ORF">Cco03nite_23950</name>
</gene>
<dbReference type="InterPro" id="IPR036691">
    <property type="entry name" value="Endo/exonu/phosph_ase_sf"/>
</dbReference>
<dbReference type="Proteomes" id="UP000630887">
    <property type="component" value="Unassembled WGS sequence"/>
</dbReference>
<dbReference type="AlphaFoldDB" id="A0A8J3L0V5"/>
<proteinExistence type="predicted"/>
<evidence type="ECO:0000259" key="1">
    <source>
        <dbReference type="Pfam" id="PF03372"/>
    </source>
</evidence>
<evidence type="ECO:0000313" key="2">
    <source>
        <dbReference type="EMBL" id="GIG05695.1"/>
    </source>
</evidence>